<dbReference type="RefSeq" id="WP_128466203.1">
    <property type="nucleotide sequence ID" value="NZ_CP035108.1"/>
</dbReference>
<evidence type="ECO:0000313" key="3">
    <source>
        <dbReference type="Proteomes" id="UP000287502"/>
    </source>
</evidence>
<sequence length="387" mass="43978">MKRIILLFALLLPTYLYAGSVTLIEKTRPLLNGVQVFVLDPVYEKDPGRFFDEVKKQGGNTVFFRVFQNSSDRHHFLKDSECETGVYFRTEEACVADDLLAVMTEEAHKRGIRLYAWMATRTLSFLKTPLLMEKTFADGQGTGEGYGASIFMSAVRRKLVRLFEDLAAYDIDGILFQDDFIMRHREGASLSALHAYYMDTGVMLTSGDLFGCLERENRTKVSGGCNETYIPWAYWKAQKMADFFGELRQAVLVRNPSVRFAANIYYETPVDAMKGISWYSQSVDMLLDAGFDYLAVMSYHDQMAREMKLDYDGTKEYVNGMLESLVVNVDDKERILMKLQRVSWADKSGVDRGELEGICRLIDSYGSISKAIVPVNKASEIFGGCFR</sequence>
<dbReference type="EMBL" id="CP035108">
    <property type="protein sequence ID" value="QAR32917.1"/>
    <property type="molecule type" value="Genomic_DNA"/>
</dbReference>
<dbReference type="AlphaFoldDB" id="A0A410JXL9"/>
<organism evidence="2 3">
    <name type="scientific">Geovibrio thiophilus</name>
    <dbReference type="NCBI Taxonomy" id="139438"/>
    <lineage>
        <taxon>Bacteria</taxon>
        <taxon>Pseudomonadati</taxon>
        <taxon>Deferribacterota</taxon>
        <taxon>Deferribacteres</taxon>
        <taxon>Deferribacterales</taxon>
        <taxon>Geovibrionaceae</taxon>
        <taxon>Geovibrio</taxon>
    </lineage>
</organism>
<accession>A0A410JXL9</accession>
<dbReference type="Gene3D" id="3.20.20.80">
    <property type="entry name" value="Glycosidases"/>
    <property type="match status" value="1"/>
</dbReference>
<dbReference type="Pfam" id="PF14883">
    <property type="entry name" value="GHL13"/>
    <property type="match status" value="1"/>
</dbReference>
<dbReference type="InterPro" id="IPR032772">
    <property type="entry name" value="PGA_deacetylase_PgaB_C"/>
</dbReference>
<name>A0A410JXL9_9BACT</name>
<protein>
    <recommendedName>
        <fullName evidence="1">Poly-beta-1,6-N-acetyl-D-glucosamine N-deacetylase PgaB C-terminal domain-containing protein</fullName>
    </recommendedName>
</protein>
<evidence type="ECO:0000313" key="2">
    <source>
        <dbReference type="EMBL" id="QAR32917.1"/>
    </source>
</evidence>
<feature type="domain" description="Poly-beta-1,6-N-acetyl-D-glucosamine N-deacetylase PgaB C-terminal" evidence="1">
    <location>
        <begin position="48"/>
        <end position="367"/>
    </location>
</feature>
<evidence type="ECO:0000259" key="1">
    <source>
        <dbReference type="Pfam" id="PF14883"/>
    </source>
</evidence>
<proteinExistence type="predicted"/>
<dbReference type="Proteomes" id="UP000287502">
    <property type="component" value="Chromosome"/>
</dbReference>
<dbReference type="KEGG" id="gtl:EP073_05705"/>
<gene>
    <name evidence="2" type="ORF">EP073_05705</name>
</gene>
<reference evidence="2 3" key="1">
    <citation type="submission" date="2019-01" db="EMBL/GenBank/DDBJ databases">
        <title>Geovibrio thiophilus DSM 11263, complete genome.</title>
        <authorList>
            <person name="Spring S."/>
            <person name="Bunk B."/>
            <person name="Sproer C."/>
        </authorList>
    </citation>
    <scope>NUCLEOTIDE SEQUENCE [LARGE SCALE GENOMIC DNA]</scope>
    <source>
        <strain evidence="2 3">DSM 11263</strain>
    </source>
</reference>
<keyword evidence="3" id="KW-1185">Reference proteome</keyword>
<dbReference type="OrthoDB" id="503979at2"/>